<dbReference type="InterPro" id="IPR009057">
    <property type="entry name" value="Homeodomain-like_sf"/>
</dbReference>
<name>A0ABT0MF23_9BACL</name>
<keyword evidence="3" id="KW-1185">Reference proteome</keyword>
<dbReference type="SUPFAM" id="SSF46689">
    <property type="entry name" value="Homeodomain-like"/>
    <property type="match status" value="1"/>
</dbReference>
<dbReference type="Proteomes" id="UP001203004">
    <property type="component" value="Unassembled WGS sequence"/>
</dbReference>
<evidence type="ECO:0000313" key="2">
    <source>
        <dbReference type="EMBL" id="MCL1632920.1"/>
    </source>
</evidence>
<dbReference type="RefSeq" id="WP_249103785.1">
    <property type="nucleotide sequence ID" value="NZ_JAMAST010000027.1"/>
</dbReference>
<sequence>MSYDIKYRIRAIEYWNDGHSKKETAEVFKVSHFTLQKWKSQLKETGNLESKKRRETWRKIEPVRLKEYLKQHPDAYLKEIAEEFSCSDVAILKALRRLKISRKKNYPLQRN</sequence>
<dbReference type="InterPro" id="IPR002622">
    <property type="entry name" value="Transposase_14"/>
</dbReference>
<accession>A0ABT0MF23</accession>
<dbReference type="Pfam" id="PF01710">
    <property type="entry name" value="HTH_Tnp_IS630"/>
    <property type="match status" value="1"/>
</dbReference>
<gene>
    <name evidence="2" type="ORF">M3N64_13420</name>
</gene>
<proteinExistence type="predicted"/>
<evidence type="ECO:0000313" key="3">
    <source>
        <dbReference type="Proteomes" id="UP001203004"/>
    </source>
</evidence>
<comment type="caution">
    <text evidence="2">The sequence shown here is derived from an EMBL/GenBank/DDBJ whole genome shotgun (WGS) entry which is preliminary data.</text>
</comment>
<feature type="domain" description="Transposase Synechocystis PCC 6803" evidence="1">
    <location>
        <begin position="1"/>
        <end position="109"/>
    </location>
</feature>
<dbReference type="EMBL" id="JAMAST010000027">
    <property type="protein sequence ID" value="MCL1632920.1"/>
    <property type="molecule type" value="Genomic_DNA"/>
</dbReference>
<protein>
    <submittedName>
        <fullName evidence="2">IS630 transposase-related protein</fullName>
    </submittedName>
</protein>
<organism evidence="2 3">
    <name type="scientific">Sporolactobacillus mangiferae</name>
    <dbReference type="NCBI Taxonomy" id="2940498"/>
    <lineage>
        <taxon>Bacteria</taxon>
        <taxon>Bacillati</taxon>
        <taxon>Bacillota</taxon>
        <taxon>Bacilli</taxon>
        <taxon>Bacillales</taxon>
        <taxon>Sporolactobacillaceae</taxon>
        <taxon>Sporolactobacillus</taxon>
    </lineage>
</organism>
<evidence type="ECO:0000259" key="1">
    <source>
        <dbReference type="Pfam" id="PF01710"/>
    </source>
</evidence>
<reference evidence="2 3" key="1">
    <citation type="submission" date="2022-05" db="EMBL/GenBank/DDBJ databases">
        <title>Sporolactobacillus sp nov CPB3-1, isolated from tree bark (Mangifera indica L.).</title>
        <authorList>
            <person name="Phuengjayaem S."/>
            <person name="Tanasupawat S."/>
        </authorList>
    </citation>
    <scope>NUCLEOTIDE SEQUENCE [LARGE SCALE GENOMIC DNA]</scope>
    <source>
        <strain evidence="2 3">CPB3-1</strain>
    </source>
</reference>